<name>A0A9W9JWX4_9EURO</name>
<protein>
    <recommendedName>
        <fullName evidence="12">Carrier domain-containing protein</fullName>
    </recommendedName>
</protein>
<dbReference type="Gene3D" id="3.40.47.10">
    <property type="match status" value="1"/>
</dbReference>
<dbReference type="InterPro" id="IPR018201">
    <property type="entry name" value="Ketoacyl_synth_AS"/>
</dbReference>
<evidence type="ECO:0000256" key="4">
    <source>
        <dbReference type="ARBA" id="ARBA00022679"/>
    </source>
</evidence>
<dbReference type="InterPro" id="IPR049551">
    <property type="entry name" value="PKS_DH_C"/>
</dbReference>
<dbReference type="Pfam" id="PF21089">
    <property type="entry name" value="PKS_DH_N"/>
    <property type="match status" value="1"/>
</dbReference>
<dbReference type="Pfam" id="PF14765">
    <property type="entry name" value="PS-DH"/>
    <property type="match status" value="1"/>
</dbReference>
<feature type="region of interest" description="N-terminal hotdog fold" evidence="6">
    <location>
        <begin position="946"/>
        <end position="1077"/>
    </location>
</feature>
<feature type="region of interest" description="C-terminal hotdog fold" evidence="6">
    <location>
        <begin position="1091"/>
        <end position="1247"/>
    </location>
</feature>
<keyword evidence="1" id="KW-0596">Phosphopantetheine</keyword>
<proteinExistence type="predicted"/>
<evidence type="ECO:0000259" key="9">
    <source>
        <dbReference type="PROSITE" id="PS52019"/>
    </source>
</evidence>
<dbReference type="PANTHER" id="PTHR43775">
    <property type="entry name" value="FATTY ACID SYNTHASE"/>
    <property type="match status" value="1"/>
</dbReference>
<evidence type="ECO:0008006" key="12">
    <source>
        <dbReference type="Google" id="ProtNLM"/>
    </source>
</evidence>
<dbReference type="RefSeq" id="XP_056507892.1">
    <property type="nucleotide sequence ID" value="XM_056659599.1"/>
</dbReference>
<evidence type="ECO:0000256" key="6">
    <source>
        <dbReference type="PROSITE-ProRule" id="PRU01363"/>
    </source>
</evidence>
<dbReference type="SUPFAM" id="SSF55048">
    <property type="entry name" value="Probable ACP-binding domain of malonyl-CoA ACP transacylase"/>
    <property type="match status" value="1"/>
</dbReference>
<dbReference type="Gene3D" id="3.40.366.10">
    <property type="entry name" value="Malonyl-Coenzyme A Acyl Carrier Protein, domain 2"/>
    <property type="match status" value="1"/>
</dbReference>
<dbReference type="GO" id="GO:1901336">
    <property type="term" value="P:lactone biosynthetic process"/>
    <property type="evidence" value="ECO:0007669"/>
    <property type="project" value="UniProtKB-ARBA"/>
</dbReference>
<dbReference type="PANTHER" id="PTHR43775:SF37">
    <property type="entry name" value="SI:DKEY-61P9.11"/>
    <property type="match status" value="1"/>
</dbReference>
<sequence length="2293" mass="249318">MLYANDTTPAEDVSLEPIAICGMACRLPGKVDSPSTLWDLLLRKGTGNTMRVPRSRFNIDAHLHKNGDRPGSMNVGGGYFLDGPAEKFDPTFFNMTPVEAMWLDPQQRKILEVCYEALESAGLTLEQVSGTNTGVFVGSFTADYQQMTFRDPDFRHSYAATGVDPGIISNRVGNVFDLNGPSFTINTACSSSVYAIHHACHALRARDCEAALVGGVNLILTVDQHMNTAKLGVLSPTSFCHTFDAAADGYGRGEGAGALYLKRLSDAIRDGDIIRATIRSSAVNTNGKVPGYGITYPNMKGQEKVIRAAYKRASLDPDRTAYFECHGTGTPVGDPIEVRAAASAMNDTRSEDRPLIIGAVKPNIGHSEAASGIFAVMKAALMVEAGVIPGVAGLQKVNPEIPEEEWNVKVNRDTLPWPDEFESRRASISSFGYGGTNGHVVVEEVKAQYPQYQHGARKALAHYDHSSTRPLLVTFSAHEKTTLIRNIEAHSKVVNQYYLSDFAHTLNNHRSRFAQRAFVVASEPTAASDMAIANFKFGLCTKPISNLSFIFTGQGAQWAALGREAIETFPVFRDRIRRLDRVLKGINHPPTFSIEEELTTPAGTSRINNANIAQPTLVATQIALVDLLASWNIVPIATVGHSAGEYAAAYTAGLASAPETIIAAYYRGYSLARNAPAGGSMMAVGLGRDEAELYLARVSNELVVACENSPSSVTLSGPVAAIHEARDRFAEDKIFARELRTGIAYHSPHMEPVAGPMVDLVTNAYRKLDSYDHQWRCPRRTMISSVTSCPVATGDITPAYWARNLTGRVLFNTAVQTLAKIDDLEDIGGFVEVGPHSALSGPFKQICQANGFNRYAYVPTLIRNQDGAHSLLKTAGELFLAGYAVDMYRVNRLDGPSLDFQLDLKGSGKRPFTLTDLPLYQWNYDRVYWAEPRISAEYRQLTHARHDLLGSKIPGLSSHAMVWRNILRIRDIPWLQDHKLGGSNIFPATGHIALAIEAARQHCEISGVNVSGAVLRDVELKTTLIIPDSDAGIEIQLRLSQNSSSKSPSYHFAVESCTDNNWTIHSEGTILPVSDPQSADVRSHSVNPGVLTHRHGGKRWNDTFRRVGFEYGTSFDTLDKIRTHEKYYQAAGQIPLATSSRRMVDESRYMLHPSTVDCLLQLVNISIHAGLYQTMPWAAVPIKFEEITLLVPGDEADTVGQAVAWNDVRGERARYFNTDAQLATPTGRVIVDIKGLHTVAYEAALPLGDKAAANPAPYAAVEWKPDYTLCELQKVPLGPDMLPDVISLLCHKEPVASALLVASTSTSVDPESVLSRLPPTAELSVAGQTSEKSSSRIKNVVIPEGPLNLAKLNVKDQGLVLIAGEDAQQLAESDMWASLKSILSATGITLVLVDSSVAPTVQTSIKKAGFFIMANVASEQTLLLVSRFMEEDFSSSSPDDCIKLVYSRLHSAPPLALAGALRLQGIEVFVKTLEEVDLTTDKELVLFNPCANILSQPETTSFDALTQIIASGTSVLWLTTGVNACTSTDGGMVPGFLRVLREEQKMSKLTWLDVDQDETFESIAQKLVSIRHGSARSVTENEYWLHQGMCHISRIVLNDELNAWMVPDENKLAQMPLPSGQLLQANAEQGKITFTHSNRFDGMSLQPNEIEVQVTSCEVFNQDLQAPAEGPRVVAGTVLKVGDSVDQDLWGKTVVTYVTNPLETIVRVPWVMSVQCDPAVENHFVSALPELCRAVDAVSSVSGSLTEKHVLLLSSSKSFSNALAQISRALHFPLAVAEDMSHIRQVMKIAGSALVVVAEDFSGRNQKVWREMPSGGWFILSKNVHGALSAPSDVTPFTRGVRFAATSVKSTFNIDKTALGKIMRAAVASIEGPMEPALVYSTNDVNRATSITAKRYIMTYNYNSDVVEIAPSTPKLHFSSKDIYLLAGCLGGLGRSLTAWMVERGARHFAFISRSGADKPEAAQLISSLREVGAHPQVFRGDVSNVSDVNSVIQSVTSGLNGRRIRGVVHAAMVLQDGIFGPQTSIEKFQAAITPKVNGALALHHALKDHELDFFVMTTSISAIVGQPSQSNYAAANSFLDNLACQRNRMGLPATSVALPMVLGVGVVAENDALEDKITHRGMYGIDEREMLRAFEAAMSSRPRLDPKYQDASILLGLDPSRLAGAWAAASKDIDLDWVEDGRFIGLKALVEAASDRKNGDEAKDGGEGVSRHRQLQLRRRCAGILMMSVEDFALEGSSVAGYGLDSMIGTELRNWLFKTFGLIIPFQELLSTSLTFKGLSLLALEALGVNVG</sequence>
<dbReference type="InterPro" id="IPR057326">
    <property type="entry name" value="KR_dom"/>
</dbReference>
<dbReference type="SUPFAM" id="SSF53901">
    <property type="entry name" value="Thiolase-like"/>
    <property type="match status" value="1"/>
</dbReference>
<evidence type="ECO:0000313" key="11">
    <source>
        <dbReference type="Proteomes" id="UP001141434"/>
    </source>
</evidence>
<dbReference type="Pfam" id="PF08659">
    <property type="entry name" value="KR"/>
    <property type="match status" value="1"/>
</dbReference>
<keyword evidence="5" id="KW-0511">Multifunctional enzyme</keyword>
<dbReference type="EMBL" id="JAPMSZ010000011">
    <property type="protein sequence ID" value="KAJ5084495.1"/>
    <property type="molecule type" value="Genomic_DNA"/>
</dbReference>
<dbReference type="InterPro" id="IPR036736">
    <property type="entry name" value="ACP-like_sf"/>
</dbReference>
<reference evidence="10" key="2">
    <citation type="journal article" date="2023" name="IMA Fungus">
        <title>Comparative genomic study of the Penicillium genus elucidates a diverse pangenome and 15 lateral gene transfer events.</title>
        <authorList>
            <person name="Petersen C."/>
            <person name="Sorensen T."/>
            <person name="Nielsen M.R."/>
            <person name="Sondergaard T.E."/>
            <person name="Sorensen J.L."/>
            <person name="Fitzpatrick D.A."/>
            <person name="Frisvad J.C."/>
            <person name="Nielsen K.L."/>
        </authorList>
    </citation>
    <scope>NUCLEOTIDE SEQUENCE</scope>
    <source>
        <strain evidence="10">IBT 34128</strain>
    </source>
</reference>
<dbReference type="InterPro" id="IPR013968">
    <property type="entry name" value="PKS_KR"/>
</dbReference>
<dbReference type="InterPro" id="IPR042104">
    <property type="entry name" value="PKS_dehydratase_sf"/>
</dbReference>
<dbReference type="InterPro" id="IPR016036">
    <property type="entry name" value="Malonyl_transacylase_ACP-bd"/>
</dbReference>
<organism evidence="10 11">
    <name type="scientific">Penicillium alfredii</name>
    <dbReference type="NCBI Taxonomy" id="1506179"/>
    <lineage>
        <taxon>Eukaryota</taxon>
        <taxon>Fungi</taxon>
        <taxon>Dikarya</taxon>
        <taxon>Ascomycota</taxon>
        <taxon>Pezizomycotina</taxon>
        <taxon>Eurotiomycetes</taxon>
        <taxon>Eurotiomycetidae</taxon>
        <taxon>Eurotiales</taxon>
        <taxon>Aspergillaceae</taxon>
        <taxon>Penicillium</taxon>
    </lineage>
</organism>
<dbReference type="Gene3D" id="3.40.50.720">
    <property type="entry name" value="NAD(P)-binding Rossmann-like Domain"/>
    <property type="match status" value="1"/>
</dbReference>
<dbReference type="SUPFAM" id="SSF51735">
    <property type="entry name" value="NAD(P)-binding Rossmann-fold domains"/>
    <property type="match status" value="1"/>
</dbReference>
<dbReference type="GO" id="GO:0044550">
    <property type="term" value="P:secondary metabolite biosynthetic process"/>
    <property type="evidence" value="ECO:0007669"/>
    <property type="project" value="TreeGrafter"/>
</dbReference>
<dbReference type="Pfam" id="PF00109">
    <property type="entry name" value="ketoacyl-synt"/>
    <property type="match status" value="1"/>
</dbReference>
<dbReference type="PROSITE" id="PS00606">
    <property type="entry name" value="KS3_1"/>
    <property type="match status" value="1"/>
</dbReference>
<feature type="active site" description="Proton donor; for dehydratase activity" evidence="6">
    <location>
        <position position="1157"/>
    </location>
</feature>
<dbReference type="GO" id="GO:0006633">
    <property type="term" value="P:fatty acid biosynthetic process"/>
    <property type="evidence" value="ECO:0007669"/>
    <property type="project" value="InterPro"/>
</dbReference>
<dbReference type="Pfam" id="PF16197">
    <property type="entry name" value="KAsynt_C_assoc"/>
    <property type="match status" value="1"/>
</dbReference>
<dbReference type="CDD" id="cd00833">
    <property type="entry name" value="PKS"/>
    <property type="match status" value="1"/>
</dbReference>
<dbReference type="InterPro" id="IPR016039">
    <property type="entry name" value="Thiolase-like"/>
</dbReference>
<dbReference type="InterPro" id="IPR001227">
    <property type="entry name" value="Ac_transferase_dom_sf"/>
</dbReference>
<feature type="domain" description="Ketosynthase family 3 (KS3)" evidence="8">
    <location>
        <begin position="15"/>
        <end position="444"/>
    </location>
</feature>
<keyword evidence="4" id="KW-0808">Transferase</keyword>
<dbReference type="SMART" id="SM00826">
    <property type="entry name" value="PKS_DH"/>
    <property type="match status" value="1"/>
</dbReference>
<comment type="caution">
    <text evidence="10">The sequence shown here is derived from an EMBL/GenBank/DDBJ whole genome shotgun (WGS) entry which is preliminary data.</text>
</comment>
<dbReference type="SMART" id="SM00822">
    <property type="entry name" value="PKS_KR"/>
    <property type="match status" value="1"/>
</dbReference>
<evidence type="ECO:0000256" key="5">
    <source>
        <dbReference type="ARBA" id="ARBA00023268"/>
    </source>
</evidence>
<dbReference type="InterPro" id="IPR032821">
    <property type="entry name" value="PKS_assoc"/>
</dbReference>
<evidence type="ECO:0000259" key="7">
    <source>
        <dbReference type="PROSITE" id="PS50075"/>
    </source>
</evidence>
<keyword evidence="3" id="KW-0489">Methyltransferase</keyword>
<dbReference type="InterPro" id="IPR049900">
    <property type="entry name" value="PKS_mFAS_DH"/>
</dbReference>
<dbReference type="InterPro" id="IPR050091">
    <property type="entry name" value="PKS_NRPS_Biosynth_Enz"/>
</dbReference>
<feature type="active site" description="Proton acceptor; for dehydratase activity" evidence="6">
    <location>
        <position position="978"/>
    </location>
</feature>
<dbReference type="SUPFAM" id="SSF52151">
    <property type="entry name" value="FabD/lysophospholipase-like"/>
    <property type="match status" value="1"/>
</dbReference>
<dbReference type="Pfam" id="PF00698">
    <property type="entry name" value="Acyl_transf_1"/>
    <property type="match status" value="1"/>
</dbReference>
<dbReference type="GO" id="GO:0004315">
    <property type="term" value="F:3-oxoacyl-[acyl-carrier-protein] synthase activity"/>
    <property type="evidence" value="ECO:0007669"/>
    <property type="project" value="InterPro"/>
</dbReference>
<dbReference type="Gene3D" id="1.10.1200.10">
    <property type="entry name" value="ACP-like"/>
    <property type="match status" value="1"/>
</dbReference>
<dbReference type="InterPro" id="IPR006162">
    <property type="entry name" value="Ppantetheine_attach_site"/>
</dbReference>
<dbReference type="InterPro" id="IPR014031">
    <property type="entry name" value="Ketoacyl_synth_C"/>
</dbReference>
<accession>A0A9W9JWX4</accession>
<dbReference type="InterPro" id="IPR020841">
    <property type="entry name" value="PKS_Beta-ketoAc_synthase_dom"/>
</dbReference>
<dbReference type="PROSITE" id="PS50075">
    <property type="entry name" value="CARRIER"/>
    <property type="match status" value="1"/>
</dbReference>
<reference evidence="10" key="1">
    <citation type="submission" date="2022-11" db="EMBL/GenBank/DDBJ databases">
        <authorList>
            <person name="Petersen C."/>
        </authorList>
    </citation>
    <scope>NUCLEOTIDE SEQUENCE</scope>
    <source>
        <strain evidence="10">IBT 34128</strain>
    </source>
</reference>
<evidence type="ECO:0000313" key="10">
    <source>
        <dbReference type="EMBL" id="KAJ5084495.1"/>
    </source>
</evidence>
<dbReference type="OrthoDB" id="329835at2759"/>
<dbReference type="SMART" id="SM00827">
    <property type="entry name" value="PKS_AT"/>
    <property type="match status" value="1"/>
</dbReference>
<feature type="domain" description="PKS/mFAS DH" evidence="9">
    <location>
        <begin position="946"/>
        <end position="1247"/>
    </location>
</feature>
<dbReference type="Proteomes" id="UP001141434">
    <property type="component" value="Unassembled WGS sequence"/>
</dbReference>
<keyword evidence="2" id="KW-0597">Phosphoprotein</keyword>
<keyword evidence="11" id="KW-1185">Reference proteome</keyword>
<dbReference type="CDD" id="cd05274">
    <property type="entry name" value="KR_FAS_SDR_x"/>
    <property type="match status" value="1"/>
</dbReference>
<dbReference type="GO" id="GO:0032259">
    <property type="term" value="P:methylation"/>
    <property type="evidence" value="ECO:0007669"/>
    <property type="project" value="UniProtKB-KW"/>
</dbReference>
<dbReference type="PROSITE" id="PS00012">
    <property type="entry name" value="PHOSPHOPANTETHEINE"/>
    <property type="match status" value="1"/>
</dbReference>
<evidence type="ECO:0000256" key="1">
    <source>
        <dbReference type="ARBA" id="ARBA00022450"/>
    </source>
</evidence>
<dbReference type="InterPro" id="IPR014043">
    <property type="entry name" value="Acyl_transferase_dom"/>
</dbReference>
<dbReference type="InterPro" id="IPR049552">
    <property type="entry name" value="PKS_DH_N"/>
</dbReference>
<dbReference type="InterPro" id="IPR020807">
    <property type="entry name" value="PKS_DH"/>
</dbReference>
<dbReference type="GO" id="GO:0016874">
    <property type="term" value="F:ligase activity"/>
    <property type="evidence" value="ECO:0007669"/>
    <property type="project" value="UniProtKB-KW"/>
</dbReference>
<dbReference type="InterPro" id="IPR009081">
    <property type="entry name" value="PP-bd_ACP"/>
</dbReference>
<dbReference type="InterPro" id="IPR036291">
    <property type="entry name" value="NAD(P)-bd_dom_sf"/>
</dbReference>
<dbReference type="GeneID" id="81398768"/>
<dbReference type="SMART" id="SM00825">
    <property type="entry name" value="PKS_KS"/>
    <property type="match status" value="1"/>
</dbReference>
<evidence type="ECO:0000256" key="3">
    <source>
        <dbReference type="ARBA" id="ARBA00022603"/>
    </source>
</evidence>
<evidence type="ECO:0000256" key="2">
    <source>
        <dbReference type="ARBA" id="ARBA00022553"/>
    </source>
</evidence>
<dbReference type="PROSITE" id="PS52004">
    <property type="entry name" value="KS3_2"/>
    <property type="match status" value="1"/>
</dbReference>
<feature type="domain" description="Carrier" evidence="7">
    <location>
        <begin position="2209"/>
        <end position="2288"/>
    </location>
</feature>
<dbReference type="InterPro" id="IPR016035">
    <property type="entry name" value="Acyl_Trfase/lysoPLipase"/>
</dbReference>
<dbReference type="GO" id="GO:0004312">
    <property type="term" value="F:fatty acid synthase activity"/>
    <property type="evidence" value="ECO:0007669"/>
    <property type="project" value="TreeGrafter"/>
</dbReference>
<dbReference type="GO" id="GO:0008168">
    <property type="term" value="F:methyltransferase activity"/>
    <property type="evidence" value="ECO:0007669"/>
    <property type="project" value="UniProtKB-KW"/>
</dbReference>
<gene>
    <name evidence="10" type="ORF">NUU61_009074</name>
</gene>
<dbReference type="PROSITE" id="PS52019">
    <property type="entry name" value="PKS_MFAS_DH"/>
    <property type="match status" value="1"/>
</dbReference>
<evidence type="ECO:0000259" key="8">
    <source>
        <dbReference type="PROSITE" id="PS52004"/>
    </source>
</evidence>
<dbReference type="InterPro" id="IPR014030">
    <property type="entry name" value="Ketoacyl_synth_N"/>
</dbReference>
<dbReference type="Gene3D" id="3.10.129.110">
    <property type="entry name" value="Polyketide synthase dehydratase"/>
    <property type="match status" value="1"/>
</dbReference>
<dbReference type="Pfam" id="PF02801">
    <property type="entry name" value="Ketoacyl-synt_C"/>
    <property type="match status" value="1"/>
</dbReference>